<dbReference type="NCBIfam" id="TIGR00589">
    <property type="entry name" value="ogt"/>
    <property type="match status" value="1"/>
</dbReference>
<dbReference type="RefSeq" id="WP_160425196.1">
    <property type="nucleotide sequence ID" value="NZ_WSTA01000050.1"/>
</dbReference>
<dbReference type="InterPro" id="IPR036217">
    <property type="entry name" value="MethylDNA_cys_MeTrfase_DNAb"/>
</dbReference>
<dbReference type="Proteomes" id="UP000438182">
    <property type="component" value="Unassembled WGS sequence"/>
</dbReference>
<dbReference type="GO" id="GO:0032259">
    <property type="term" value="P:methylation"/>
    <property type="evidence" value="ECO:0007669"/>
    <property type="project" value="UniProtKB-KW"/>
</dbReference>
<evidence type="ECO:0000259" key="7">
    <source>
        <dbReference type="Pfam" id="PF01035"/>
    </source>
</evidence>
<keyword evidence="9" id="KW-1185">Reference proteome</keyword>
<dbReference type="GO" id="GO:0006281">
    <property type="term" value="P:DNA repair"/>
    <property type="evidence" value="ECO:0007669"/>
    <property type="project" value="UniProtKB-KW"/>
</dbReference>
<dbReference type="Pfam" id="PF01035">
    <property type="entry name" value="DNA_binding_1"/>
    <property type="match status" value="1"/>
</dbReference>
<evidence type="ECO:0000313" key="9">
    <source>
        <dbReference type="Proteomes" id="UP000438182"/>
    </source>
</evidence>
<comment type="catalytic activity">
    <reaction evidence="1">
        <text>a 4-O-methyl-thymidine in DNA + L-cysteinyl-[protein] = a thymidine in DNA + S-methyl-L-cysteinyl-[protein]</text>
        <dbReference type="Rhea" id="RHEA:53428"/>
        <dbReference type="Rhea" id="RHEA-COMP:10131"/>
        <dbReference type="Rhea" id="RHEA-COMP:10132"/>
        <dbReference type="Rhea" id="RHEA-COMP:13555"/>
        <dbReference type="Rhea" id="RHEA-COMP:13556"/>
        <dbReference type="ChEBI" id="CHEBI:29950"/>
        <dbReference type="ChEBI" id="CHEBI:82612"/>
        <dbReference type="ChEBI" id="CHEBI:137386"/>
        <dbReference type="ChEBI" id="CHEBI:137387"/>
        <dbReference type="EC" id="2.1.1.63"/>
    </reaction>
</comment>
<evidence type="ECO:0000256" key="5">
    <source>
        <dbReference type="ARBA" id="ARBA00023204"/>
    </source>
</evidence>
<dbReference type="AlphaFoldDB" id="A0A6I4P0Y7"/>
<keyword evidence="4" id="KW-0227">DNA damage</keyword>
<dbReference type="EC" id="2.1.1.63" evidence="8"/>
<proteinExistence type="predicted"/>
<keyword evidence="5" id="KW-0234">DNA repair</keyword>
<evidence type="ECO:0000313" key="8">
    <source>
        <dbReference type="EMBL" id="MWB99182.1"/>
    </source>
</evidence>
<reference evidence="8 9" key="1">
    <citation type="submission" date="2019-12" db="EMBL/GenBank/DDBJ databases">
        <authorList>
            <person name="Kim Y.S."/>
        </authorList>
    </citation>
    <scope>NUCLEOTIDE SEQUENCE [LARGE SCALE GENOMIC DNA]</scope>
    <source>
        <strain evidence="8 9">MMS17-SY077</strain>
    </source>
</reference>
<dbReference type="InterPro" id="IPR001497">
    <property type="entry name" value="MethylDNA_cys_MeTrfase_AS"/>
</dbReference>
<feature type="domain" description="Methylated-DNA-[protein]-cysteine S-methyltransferase DNA binding" evidence="7">
    <location>
        <begin position="98"/>
        <end position="177"/>
    </location>
</feature>
<dbReference type="CDD" id="cd06445">
    <property type="entry name" value="ATase"/>
    <property type="match status" value="1"/>
</dbReference>
<dbReference type="SUPFAM" id="SSF46767">
    <property type="entry name" value="Methylated DNA-protein cysteine methyltransferase, C-terminal domain"/>
    <property type="match status" value="1"/>
</dbReference>
<dbReference type="InterPro" id="IPR014048">
    <property type="entry name" value="MethylDNA_cys_MeTrfase_DNA-bd"/>
</dbReference>
<gene>
    <name evidence="8" type="ORF">GB864_11575</name>
</gene>
<name>A0A6I4P0Y7_9MICO</name>
<evidence type="ECO:0000256" key="2">
    <source>
        <dbReference type="ARBA" id="ARBA00022603"/>
    </source>
</evidence>
<dbReference type="GO" id="GO:0003908">
    <property type="term" value="F:methylated-DNA-[protein]-cysteine S-methyltransferase activity"/>
    <property type="evidence" value="ECO:0007669"/>
    <property type="project" value="UniProtKB-EC"/>
</dbReference>
<evidence type="ECO:0000256" key="6">
    <source>
        <dbReference type="ARBA" id="ARBA00049348"/>
    </source>
</evidence>
<keyword evidence="2 8" id="KW-0489">Methyltransferase</keyword>
<dbReference type="Gene3D" id="1.10.10.10">
    <property type="entry name" value="Winged helix-like DNA-binding domain superfamily/Winged helix DNA-binding domain"/>
    <property type="match status" value="1"/>
</dbReference>
<dbReference type="InterPro" id="IPR036388">
    <property type="entry name" value="WH-like_DNA-bd_sf"/>
</dbReference>
<evidence type="ECO:0000256" key="4">
    <source>
        <dbReference type="ARBA" id="ARBA00022763"/>
    </source>
</evidence>
<keyword evidence="3 8" id="KW-0808">Transferase</keyword>
<evidence type="ECO:0000256" key="1">
    <source>
        <dbReference type="ARBA" id="ARBA00001286"/>
    </source>
</evidence>
<organism evidence="8 9">
    <name type="scientific">Agromyces seonyuensis</name>
    <dbReference type="NCBI Taxonomy" id="2662446"/>
    <lineage>
        <taxon>Bacteria</taxon>
        <taxon>Bacillati</taxon>
        <taxon>Actinomycetota</taxon>
        <taxon>Actinomycetes</taxon>
        <taxon>Micrococcales</taxon>
        <taxon>Microbacteriaceae</taxon>
        <taxon>Agromyces</taxon>
    </lineage>
</organism>
<dbReference type="PANTHER" id="PTHR10815:SF13">
    <property type="entry name" value="METHYLATED-DNA--PROTEIN-CYSTEINE METHYLTRANSFERASE"/>
    <property type="match status" value="1"/>
</dbReference>
<comment type="caution">
    <text evidence="8">The sequence shown here is derived from an EMBL/GenBank/DDBJ whole genome shotgun (WGS) entry which is preliminary data.</text>
</comment>
<dbReference type="PANTHER" id="PTHR10815">
    <property type="entry name" value="METHYLATED-DNA--PROTEIN-CYSTEINE METHYLTRANSFERASE"/>
    <property type="match status" value="1"/>
</dbReference>
<dbReference type="PROSITE" id="PS00374">
    <property type="entry name" value="MGMT"/>
    <property type="match status" value="1"/>
</dbReference>
<comment type="catalytic activity">
    <reaction evidence="6">
        <text>a 6-O-methyl-2'-deoxyguanosine in DNA + L-cysteinyl-[protein] = S-methyl-L-cysteinyl-[protein] + a 2'-deoxyguanosine in DNA</text>
        <dbReference type="Rhea" id="RHEA:24000"/>
        <dbReference type="Rhea" id="RHEA-COMP:10131"/>
        <dbReference type="Rhea" id="RHEA-COMP:10132"/>
        <dbReference type="Rhea" id="RHEA-COMP:11367"/>
        <dbReference type="Rhea" id="RHEA-COMP:11368"/>
        <dbReference type="ChEBI" id="CHEBI:29950"/>
        <dbReference type="ChEBI" id="CHEBI:82612"/>
        <dbReference type="ChEBI" id="CHEBI:85445"/>
        <dbReference type="ChEBI" id="CHEBI:85448"/>
        <dbReference type="EC" id="2.1.1.63"/>
    </reaction>
</comment>
<evidence type="ECO:0000256" key="3">
    <source>
        <dbReference type="ARBA" id="ARBA00022679"/>
    </source>
</evidence>
<dbReference type="EMBL" id="WSTA01000050">
    <property type="protein sequence ID" value="MWB99182.1"/>
    <property type="molecule type" value="Genomic_DNA"/>
</dbReference>
<accession>A0A6I4P0Y7</accession>
<protein>
    <submittedName>
        <fullName evidence="8">Methylated-DNA--[protein]-cysteine S-methyltransferase</fullName>
        <ecNumber evidence="8">2.1.1.63</ecNumber>
    </submittedName>
</protein>
<sequence length="180" mass="18823">MSVATATISTATIETPDGPFTVVADEDAVLASGWTADVASLVALVHPSIRPDLADVRDELDAPGADGALAAALGAVDAYYAGDLDAPGRVPVRQRSGEFRMHAWDALREVEPGERVTYAEYAVRSGRPAAVRAAAGACALNAAALFVPCHRVVRTDGGLGGFRYGLPIKERLLERERPAA</sequence>